<name>A0A7D7WB12_9MICO</name>
<feature type="region of interest" description="Disordered" evidence="1">
    <location>
        <begin position="1"/>
        <end position="21"/>
    </location>
</feature>
<evidence type="ECO:0000313" key="3">
    <source>
        <dbReference type="Proteomes" id="UP000515708"/>
    </source>
</evidence>
<sequence length="200" mass="21961">MSFFPPDPPMPEPDETEPSQPRWWQAPQDELPTMIPVSGILAATDHASIALAGVAVYTDGIEIRIERRLRRLGIPVRDWNELTGAFMDHLPYGSADPAGRLRFGVVLADGTKVTDASPFFGGDPMAEPQGHMLTRREQGGSGGPHTYSSADHLWLWPLPPAGPIDLVMQWPAFGIGETQVSVDVSTAPELSHRARRFWTD</sequence>
<dbReference type="EMBL" id="CP043732">
    <property type="protein sequence ID" value="QMU98176.1"/>
    <property type="molecule type" value="Genomic_DNA"/>
</dbReference>
<dbReference type="Proteomes" id="UP000515708">
    <property type="component" value="Chromosome"/>
</dbReference>
<evidence type="ECO:0000256" key="1">
    <source>
        <dbReference type="SAM" id="MobiDB-lite"/>
    </source>
</evidence>
<proteinExistence type="predicted"/>
<feature type="compositionally biased region" description="Pro residues" evidence="1">
    <location>
        <begin position="1"/>
        <end position="11"/>
    </location>
</feature>
<protein>
    <submittedName>
        <fullName evidence="2">Uncharacterized protein</fullName>
    </submittedName>
</protein>
<organism evidence="2 3">
    <name type="scientific">Microbacterium esteraromaticum</name>
    <dbReference type="NCBI Taxonomy" id="57043"/>
    <lineage>
        <taxon>Bacteria</taxon>
        <taxon>Bacillati</taxon>
        <taxon>Actinomycetota</taxon>
        <taxon>Actinomycetes</taxon>
        <taxon>Micrococcales</taxon>
        <taxon>Microbacteriaceae</taxon>
        <taxon>Microbacterium</taxon>
    </lineage>
</organism>
<accession>A0A7D7WB12</accession>
<evidence type="ECO:0000313" key="2">
    <source>
        <dbReference type="EMBL" id="QMU98176.1"/>
    </source>
</evidence>
<gene>
    <name evidence="2" type="ORF">FVO59_14005</name>
</gene>
<dbReference type="RefSeq" id="WP_182253188.1">
    <property type="nucleotide sequence ID" value="NZ_CP043732.1"/>
</dbReference>
<dbReference type="AlphaFoldDB" id="A0A7D7WB12"/>
<reference evidence="2 3" key="1">
    <citation type="journal article" date="2020" name="Front. Microbiol.">
        <title>Design of Bacterial Strain-Specific qPCR Assays Using NGS Data and Publicly Available Resources and Its Application to Track Biocontrol Strains.</title>
        <authorList>
            <person name="Hernandez I."/>
            <person name="Sant C."/>
            <person name="Martinez R."/>
            <person name="Fernandez C."/>
        </authorList>
    </citation>
    <scope>NUCLEOTIDE SEQUENCE [LARGE SCALE GENOMIC DNA]</scope>
    <source>
        <strain evidence="2 3">B24</strain>
    </source>
</reference>